<proteinExistence type="predicted"/>
<dbReference type="AlphaFoldDB" id="A0A822GLX4"/>
<feature type="non-terminal residue" evidence="1">
    <location>
        <position position="47"/>
    </location>
</feature>
<gene>
    <name evidence="1" type="ORF">QYT958_LOCUS48727</name>
</gene>
<name>A0A822GLX4_9BILA</name>
<dbReference type="EMBL" id="CAJOBR010101438">
    <property type="protein sequence ID" value="CAF5152964.1"/>
    <property type="molecule type" value="Genomic_DNA"/>
</dbReference>
<sequence length="47" mass="5332">MRGTIGARNRHIRIELSEQNEYMDILNTGTIAFEGQLIEVSEFLAPP</sequence>
<accession>A0A822GLX4</accession>
<protein>
    <submittedName>
        <fullName evidence="1">Uncharacterized protein</fullName>
    </submittedName>
</protein>
<comment type="caution">
    <text evidence="1">The sequence shown here is derived from an EMBL/GenBank/DDBJ whole genome shotgun (WGS) entry which is preliminary data.</text>
</comment>
<evidence type="ECO:0000313" key="1">
    <source>
        <dbReference type="EMBL" id="CAF5152964.1"/>
    </source>
</evidence>
<dbReference type="Proteomes" id="UP000663848">
    <property type="component" value="Unassembled WGS sequence"/>
</dbReference>
<reference evidence="1" key="1">
    <citation type="submission" date="2021-02" db="EMBL/GenBank/DDBJ databases">
        <authorList>
            <person name="Nowell W R."/>
        </authorList>
    </citation>
    <scope>NUCLEOTIDE SEQUENCE</scope>
</reference>
<organism evidence="1 2">
    <name type="scientific">Rotaria socialis</name>
    <dbReference type="NCBI Taxonomy" id="392032"/>
    <lineage>
        <taxon>Eukaryota</taxon>
        <taxon>Metazoa</taxon>
        <taxon>Spiralia</taxon>
        <taxon>Gnathifera</taxon>
        <taxon>Rotifera</taxon>
        <taxon>Eurotatoria</taxon>
        <taxon>Bdelloidea</taxon>
        <taxon>Philodinida</taxon>
        <taxon>Philodinidae</taxon>
        <taxon>Rotaria</taxon>
    </lineage>
</organism>
<evidence type="ECO:0000313" key="2">
    <source>
        <dbReference type="Proteomes" id="UP000663848"/>
    </source>
</evidence>